<dbReference type="GO" id="GO:0009653">
    <property type="term" value="P:anatomical structure morphogenesis"/>
    <property type="evidence" value="ECO:0007669"/>
    <property type="project" value="UniProtKB-ARBA"/>
</dbReference>
<evidence type="ECO:0000256" key="1">
    <source>
        <dbReference type="ARBA" id="ARBA00004236"/>
    </source>
</evidence>
<dbReference type="VEuPathDB" id="VectorBase:LDEU003840"/>
<evidence type="ECO:0000256" key="6">
    <source>
        <dbReference type="ARBA" id="ARBA00022737"/>
    </source>
</evidence>
<dbReference type="InterPro" id="IPR036179">
    <property type="entry name" value="Ig-like_dom_sf"/>
</dbReference>
<dbReference type="InterPro" id="IPR056754">
    <property type="entry name" value="DSCAM/DSCAML_C"/>
</dbReference>
<name>A0A443SKZ3_9ACAR</name>
<dbReference type="InterPro" id="IPR013783">
    <property type="entry name" value="Ig-like_fold"/>
</dbReference>
<dbReference type="OrthoDB" id="152385at2759"/>
<accession>A0A443SKZ3</accession>
<keyword evidence="5" id="KW-0732">Signal</keyword>
<feature type="domain" description="Ig-like" evidence="14">
    <location>
        <begin position="652"/>
        <end position="748"/>
    </location>
</feature>
<dbReference type="GO" id="GO:0030154">
    <property type="term" value="P:cell differentiation"/>
    <property type="evidence" value="ECO:0007669"/>
    <property type="project" value="UniProtKB-ARBA"/>
</dbReference>
<evidence type="ECO:0000313" key="16">
    <source>
        <dbReference type="EMBL" id="RWS28200.1"/>
    </source>
</evidence>
<dbReference type="FunFam" id="2.60.40.10:FF:000333">
    <property type="entry name" value="Down syndrome cell adhesion molecule"/>
    <property type="match status" value="1"/>
</dbReference>
<dbReference type="SUPFAM" id="SSF49265">
    <property type="entry name" value="Fibronectin type III"/>
    <property type="match status" value="2"/>
</dbReference>
<keyword evidence="4 13" id="KW-0812">Transmembrane</keyword>
<evidence type="ECO:0000256" key="3">
    <source>
        <dbReference type="ARBA" id="ARBA00022475"/>
    </source>
</evidence>
<feature type="domain" description="Ig-like" evidence="14">
    <location>
        <begin position="370"/>
        <end position="457"/>
    </location>
</feature>
<feature type="transmembrane region" description="Helical" evidence="13">
    <location>
        <begin position="1170"/>
        <end position="1192"/>
    </location>
</feature>
<dbReference type="FunFam" id="2.60.40.10:FF:000104">
    <property type="entry name" value="Down syndrome cell adhesion molecule b"/>
    <property type="match status" value="1"/>
</dbReference>
<dbReference type="SUPFAM" id="SSF48726">
    <property type="entry name" value="Immunoglobulin"/>
    <property type="match status" value="7"/>
</dbReference>
<evidence type="ECO:0000259" key="15">
    <source>
        <dbReference type="PROSITE" id="PS50853"/>
    </source>
</evidence>
<dbReference type="PROSITE" id="PS50853">
    <property type="entry name" value="FN3"/>
    <property type="match status" value="4"/>
</dbReference>
<feature type="domain" description="Ig-like" evidence="14">
    <location>
        <begin position="273"/>
        <end position="366"/>
    </location>
</feature>
<keyword evidence="12" id="KW-0393">Immunoglobulin domain</keyword>
<feature type="domain" description="Fibronectin type-III" evidence="15">
    <location>
        <begin position="1056"/>
        <end position="1151"/>
    </location>
</feature>
<dbReference type="InterPro" id="IPR007110">
    <property type="entry name" value="Ig-like_dom"/>
</dbReference>
<evidence type="ECO:0000259" key="14">
    <source>
        <dbReference type="PROSITE" id="PS50835"/>
    </source>
</evidence>
<evidence type="ECO:0000256" key="4">
    <source>
        <dbReference type="ARBA" id="ARBA00022692"/>
    </source>
</evidence>
<dbReference type="SMART" id="SM00060">
    <property type="entry name" value="FN3"/>
    <property type="match status" value="4"/>
</dbReference>
<dbReference type="PANTHER" id="PTHR44170:SF6">
    <property type="entry name" value="CONTACTIN"/>
    <property type="match status" value="1"/>
</dbReference>
<evidence type="ECO:0000256" key="5">
    <source>
        <dbReference type="ARBA" id="ARBA00022729"/>
    </source>
</evidence>
<dbReference type="PRINTS" id="PR00014">
    <property type="entry name" value="FNTYPEIII"/>
</dbReference>
<keyword evidence="10" id="KW-1015">Disulfide bond</keyword>
<dbReference type="InterPro" id="IPR003598">
    <property type="entry name" value="Ig_sub2"/>
</dbReference>
<dbReference type="Gene3D" id="2.60.40.10">
    <property type="entry name" value="Immunoglobulins"/>
    <property type="match status" value="12"/>
</dbReference>
<feature type="domain" description="Ig-like" evidence="14">
    <location>
        <begin position="180"/>
        <end position="269"/>
    </location>
</feature>
<feature type="domain" description="Ig-like" evidence="14">
    <location>
        <begin position="556"/>
        <end position="647"/>
    </location>
</feature>
<evidence type="ECO:0000256" key="2">
    <source>
        <dbReference type="ARBA" id="ARBA00004479"/>
    </source>
</evidence>
<dbReference type="InterPro" id="IPR036116">
    <property type="entry name" value="FN3_sf"/>
</dbReference>
<dbReference type="Pfam" id="PF13927">
    <property type="entry name" value="Ig_3"/>
    <property type="match status" value="3"/>
</dbReference>
<dbReference type="PANTHER" id="PTHR44170">
    <property type="entry name" value="PROTEIN SIDEKICK"/>
    <property type="match status" value="1"/>
</dbReference>
<proteinExistence type="predicted"/>
<evidence type="ECO:0000256" key="7">
    <source>
        <dbReference type="ARBA" id="ARBA00022889"/>
    </source>
</evidence>
<dbReference type="SMART" id="SM00409">
    <property type="entry name" value="IG"/>
    <property type="match status" value="7"/>
</dbReference>
<dbReference type="InterPro" id="IPR003599">
    <property type="entry name" value="Ig_sub"/>
</dbReference>
<feature type="domain" description="Fibronectin type-III" evidence="15">
    <location>
        <begin position="753"/>
        <end position="850"/>
    </location>
</feature>
<feature type="domain" description="Fibronectin type-III" evidence="15">
    <location>
        <begin position="958"/>
        <end position="1052"/>
    </location>
</feature>
<keyword evidence="7" id="KW-0130">Cell adhesion</keyword>
<dbReference type="FunFam" id="2.60.40.10:FF:000017">
    <property type="entry name" value="Down syndrome cell adhesion molecule b"/>
    <property type="match status" value="1"/>
</dbReference>
<evidence type="ECO:0000256" key="11">
    <source>
        <dbReference type="ARBA" id="ARBA00023180"/>
    </source>
</evidence>
<reference evidence="16 17" key="1">
    <citation type="journal article" date="2018" name="Gigascience">
        <title>Genomes of trombidid mites reveal novel predicted allergens and laterally-transferred genes associated with secondary metabolism.</title>
        <authorList>
            <person name="Dong X."/>
            <person name="Chaisiri K."/>
            <person name="Xia D."/>
            <person name="Armstrong S.D."/>
            <person name="Fang Y."/>
            <person name="Donnelly M.J."/>
            <person name="Kadowaki T."/>
            <person name="McGarry J.W."/>
            <person name="Darby A.C."/>
            <person name="Makepeace B.L."/>
        </authorList>
    </citation>
    <scope>NUCLEOTIDE SEQUENCE [LARGE SCALE GENOMIC DNA]</scope>
    <source>
        <strain evidence="16">UoL-UT</strain>
    </source>
</reference>
<protein>
    <submittedName>
        <fullName evidence="16">Down syndrome cell adhesion molecule-like protein</fullName>
    </submittedName>
</protein>
<feature type="domain" description="Ig-like" evidence="14">
    <location>
        <begin position="462"/>
        <end position="547"/>
    </location>
</feature>
<feature type="domain" description="Fibronectin type-III" evidence="15">
    <location>
        <begin position="855"/>
        <end position="956"/>
    </location>
</feature>
<gene>
    <name evidence="16" type="ORF">B4U80_05856</name>
</gene>
<dbReference type="FunFam" id="2.60.40.10:FF:000028">
    <property type="entry name" value="Neuronal cell adhesion molecule"/>
    <property type="match status" value="1"/>
</dbReference>
<evidence type="ECO:0000256" key="8">
    <source>
        <dbReference type="ARBA" id="ARBA00022989"/>
    </source>
</evidence>
<dbReference type="EMBL" id="NCKV01001521">
    <property type="protein sequence ID" value="RWS28200.1"/>
    <property type="molecule type" value="Genomic_DNA"/>
</dbReference>
<dbReference type="GO" id="GO:0098609">
    <property type="term" value="P:cell-cell adhesion"/>
    <property type="evidence" value="ECO:0007669"/>
    <property type="project" value="UniProtKB-ARBA"/>
</dbReference>
<dbReference type="PROSITE" id="PS50835">
    <property type="entry name" value="IG_LIKE"/>
    <property type="match status" value="7"/>
</dbReference>
<dbReference type="FunFam" id="2.60.40.10:FF:000719">
    <property type="entry name" value="nephrin isoform X1"/>
    <property type="match status" value="1"/>
</dbReference>
<keyword evidence="8 13" id="KW-1133">Transmembrane helix</keyword>
<dbReference type="Pfam" id="PF00041">
    <property type="entry name" value="fn3"/>
    <property type="match status" value="3"/>
</dbReference>
<dbReference type="Pfam" id="PF07679">
    <property type="entry name" value="I-set"/>
    <property type="match status" value="4"/>
</dbReference>
<dbReference type="CDD" id="cd20958">
    <property type="entry name" value="IgI_5_Dscam"/>
    <property type="match status" value="1"/>
</dbReference>
<feature type="domain" description="Ig-like" evidence="14">
    <location>
        <begin position="83"/>
        <end position="179"/>
    </location>
</feature>
<keyword evidence="6" id="KW-0677">Repeat</keyword>
<dbReference type="STRING" id="299467.A0A443SKZ3"/>
<keyword evidence="9 13" id="KW-0472">Membrane</keyword>
<organism evidence="16 17">
    <name type="scientific">Leptotrombidium deliense</name>
    <dbReference type="NCBI Taxonomy" id="299467"/>
    <lineage>
        <taxon>Eukaryota</taxon>
        <taxon>Metazoa</taxon>
        <taxon>Ecdysozoa</taxon>
        <taxon>Arthropoda</taxon>
        <taxon>Chelicerata</taxon>
        <taxon>Arachnida</taxon>
        <taxon>Acari</taxon>
        <taxon>Acariformes</taxon>
        <taxon>Trombidiformes</taxon>
        <taxon>Prostigmata</taxon>
        <taxon>Anystina</taxon>
        <taxon>Parasitengona</taxon>
        <taxon>Trombiculoidea</taxon>
        <taxon>Trombiculidae</taxon>
        <taxon>Leptotrombidium</taxon>
    </lineage>
</organism>
<evidence type="ECO:0000256" key="12">
    <source>
        <dbReference type="ARBA" id="ARBA00023319"/>
    </source>
</evidence>
<dbReference type="Proteomes" id="UP000288716">
    <property type="component" value="Unassembled WGS sequence"/>
</dbReference>
<dbReference type="GO" id="GO:0005886">
    <property type="term" value="C:plasma membrane"/>
    <property type="evidence" value="ECO:0007669"/>
    <property type="project" value="UniProtKB-SubCell"/>
</dbReference>
<dbReference type="InterPro" id="IPR013098">
    <property type="entry name" value="Ig_I-set"/>
</dbReference>
<keyword evidence="17" id="KW-1185">Reference proteome</keyword>
<dbReference type="SMART" id="SM00408">
    <property type="entry name" value="IGc2"/>
    <property type="match status" value="7"/>
</dbReference>
<evidence type="ECO:0000313" key="17">
    <source>
        <dbReference type="Proteomes" id="UP000288716"/>
    </source>
</evidence>
<dbReference type="InterPro" id="IPR003961">
    <property type="entry name" value="FN3_dom"/>
</dbReference>
<keyword evidence="11" id="KW-0325">Glycoprotein</keyword>
<dbReference type="FunFam" id="2.60.40.10:FF:000005">
    <property type="entry name" value="Neuronal cell adhesion molecule"/>
    <property type="match status" value="1"/>
</dbReference>
<evidence type="ECO:0000256" key="13">
    <source>
        <dbReference type="SAM" id="Phobius"/>
    </source>
</evidence>
<comment type="subcellular location">
    <subcellularLocation>
        <location evidence="1">Cell membrane</location>
    </subcellularLocation>
    <subcellularLocation>
        <location evidence="2">Membrane</location>
        <topology evidence="2">Single-pass type I membrane protein</topology>
    </subcellularLocation>
</comment>
<dbReference type="CDD" id="cd00063">
    <property type="entry name" value="FN3"/>
    <property type="match status" value="4"/>
</dbReference>
<dbReference type="Pfam" id="PF25059">
    <property type="entry name" value="FN3_DSCAM-DSCAML_C"/>
    <property type="match status" value="1"/>
</dbReference>
<comment type="caution">
    <text evidence="16">The sequence shown here is derived from an EMBL/GenBank/DDBJ whole genome shotgun (WGS) entry which is preliminary data.</text>
</comment>
<evidence type="ECO:0000256" key="10">
    <source>
        <dbReference type="ARBA" id="ARBA00023157"/>
    </source>
</evidence>
<sequence length="1324" mass="146801">MKKILKQHILLSIDASFCVSPNIQRRSNKYSVLPNGDLLLKSTETSDAFRSYRCKGQHKLTGETYMSSNAGKVIVTEPHRQIPARITESVPSIRGYEGETLFLPCISQGFPVPKSIWFKRQNGYQSNAPVLLVNDARISLLENTGVLIEKTAILHSGRYSCHVNNSLGKDSIETEVKIYATLSAFIEPDSQTVDVGNQAVFRCRVVGHPVKSIVWYKNAKPVKINARINLISREILRIDSVQREDRGMFQCIVGNDLETAQGLGQLDIGESEPKFVVTFREQVVDSSSSVSLKCGATGNPLPQITWSLDTLPITEAYHIRIGDYVSDIYTVNSYVNISSVKSDDGGFYTCRAKNTAGVVVHKARLNVVGPPAIRFMPNVTALSNQKVIIHCSYSGYPTKSISWIRDGRRLPQNHRQKVFTNGTLVISDVERNSDAGKYECNVQNEEGRIAKRDVFINVIVSPVVEPFSFSNDLVAGKRAGVACIVSSGDLPMNITWLKDGQQLPVALAASINSNDFTSFLSFTAVSRAHNGNYTCEAPNPAHKANYTATMIVQVPPTWIIEPKDKSVVKGHSIRFDCQADGFPLPIIRWKKSIDGEDFKVVISNANIQTLENGSLTIRDASKMDAGQYMCQAINGVGPGASTVVRLTVNVAAHFEKKFETQTVKKGDDVSLSCKAMGEKIIKILWSKDRQPINANNEPRYTFEEEEGDEFSKSIIRIASVDRRDSALFTCSAHNTFGKDSTNFQVLVQEPPDCPPDLKASEIGSRLITLTWNHPYSGNSPVTNYIIEYKPKLSFKNANARTYKETIESNALNHVIKGLDSQTEYMFSVIAQNLIGQSVACLAITVQTDSEAPTVSPRNVKAIAMSSTSIEVTWKMQSTTDTKTAIMGYYVGYRLQGTNDDFSYKTEEAKDHKKADEYHTTITGLRKLSRYAITIQAFNKKGAGPPSDEVDVQTLEFDPPDPPLLKVMSTTASSIAVSWESSEPESPDPLTGYILFHKSELSDWEEIPIYADRLNYNLSNLQCGRRYQFYIIAFNSAGKGQPSDVVSAKTEGTGPIPPEVHQFITLNSTFVTLNLDTWKSGGCPILNFNIQYKLRSNGDFVLLSNNVLPKQQTIVISDLMPATWYTLLIAAYNEAAPSEAEYVFATLTSNGEPIQSFASEAMDDFANQLKLAMPIISTLTVLILISAVVFAMFKRRQSFASGEQLSGNIKTANDVIIYFGSEGNNYELGKSCEAVALNEWDNCNKRVTMNHCNEEQQRRLSMSNLGKANEQIYFPSPYALSRVSVYEQNGQNVSNSQPCLQQPQQQQLTSQGSHHYDVPFKKLKV</sequence>
<keyword evidence="3" id="KW-1003">Cell membrane</keyword>
<evidence type="ECO:0000256" key="9">
    <source>
        <dbReference type="ARBA" id="ARBA00023136"/>
    </source>
</evidence>